<gene>
    <name evidence="2" type="ORF">AVDCRST_MAG19-1024</name>
</gene>
<feature type="compositionally biased region" description="Basic and acidic residues" evidence="1">
    <location>
        <begin position="38"/>
        <end position="55"/>
    </location>
</feature>
<proteinExistence type="predicted"/>
<evidence type="ECO:0000313" key="2">
    <source>
        <dbReference type="EMBL" id="CAA9553539.1"/>
    </source>
</evidence>
<feature type="non-terminal residue" evidence="2">
    <location>
        <position position="1"/>
    </location>
</feature>
<sequence length="217" mass="22874">EHARRSGLAVTRRGARRRPARPRRRRRGRGRAARGHAGGRDARRGRELLRPERGGRHPGGATGAGPGGRDPERRPRPAGRAARAVQLGAADIGPALADLGGMGGLRRADPGRGAGPQPGARRGRLAVPLQLPGGGRHPGTLRRRADRLPGPGDRRALPRDGGGGRLHRLGPHPGVSRGRGHARDGPRLRRGVRRPGSGEDPHRRAGGLAGERRAKAV</sequence>
<organism evidence="2">
    <name type="scientific">uncultured Thermomicrobiales bacterium</name>
    <dbReference type="NCBI Taxonomy" id="1645740"/>
    <lineage>
        <taxon>Bacteria</taxon>
        <taxon>Pseudomonadati</taxon>
        <taxon>Thermomicrobiota</taxon>
        <taxon>Thermomicrobia</taxon>
        <taxon>Thermomicrobiales</taxon>
        <taxon>environmental samples</taxon>
    </lineage>
</organism>
<evidence type="ECO:0000256" key="1">
    <source>
        <dbReference type="SAM" id="MobiDB-lite"/>
    </source>
</evidence>
<feature type="compositionally biased region" description="Gly residues" evidence="1">
    <location>
        <begin position="57"/>
        <end position="68"/>
    </location>
</feature>
<feature type="region of interest" description="Disordered" evidence="1">
    <location>
        <begin position="1"/>
        <end position="217"/>
    </location>
</feature>
<accession>A0A6J4UP13</accession>
<feature type="non-terminal residue" evidence="2">
    <location>
        <position position="217"/>
    </location>
</feature>
<dbReference type="EMBL" id="CADCWL010000041">
    <property type="protein sequence ID" value="CAA9553539.1"/>
    <property type="molecule type" value="Genomic_DNA"/>
</dbReference>
<name>A0A6J4UP13_9BACT</name>
<protein>
    <submittedName>
        <fullName evidence="2">Uncharacterized protein</fullName>
    </submittedName>
</protein>
<reference evidence="2" key="1">
    <citation type="submission" date="2020-02" db="EMBL/GenBank/DDBJ databases">
        <authorList>
            <person name="Meier V. D."/>
        </authorList>
    </citation>
    <scope>NUCLEOTIDE SEQUENCE</scope>
    <source>
        <strain evidence="2">AVDCRST_MAG19</strain>
    </source>
</reference>
<feature type="compositionally biased region" description="Basic residues" evidence="1">
    <location>
        <begin position="13"/>
        <end position="34"/>
    </location>
</feature>
<dbReference type="AlphaFoldDB" id="A0A6J4UP13"/>